<dbReference type="RefSeq" id="XP_031870561.1">
    <property type="nucleotide sequence ID" value="XM_032013961.1"/>
</dbReference>
<feature type="region of interest" description="Disordered" evidence="1">
    <location>
        <begin position="191"/>
        <end position="250"/>
    </location>
</feature>
<evidence type="ECO:0000259" key="2">
    <source>
        <dbReference type="Pfam" id="PF25909"/>
    </source>
</evidence>
<evidence type="ECO:0000313" key="3">
    <source>
        <dbReference type="EMBL" id="RDL37905.1"/>
    </source>
</evidence>
<dbReference type="GeneID" id="43598187"/>
<dbReference type="AlphaFoldDB" id="A0A370TQU0"/>
<dbReference type="STRING" id="2656787.A0A370TQU0"/>
<feature type="compositionally biased region" description="Polar residues" evidence="1">
    <location>
        <begin position="215"/>
        <end position="226"/>
    </location>
</feature>
<feature type="compositionally biased region" description="Acidic residues" evidence="1">
    <location>
        <begin position="569"/>
        <end position="601"/>
    </location>
</feature>
<evidence type="ECO:0000256" key="1">
    <source>
        <dbReference type="SAM" id="MobiDB-lite"/>
    </source>
</evidence>
<protein>
    <recommendedName>
        <fullName evidence="2">AHC1-like C2H2 zinc-finger domain-containing protein</fullName>
    </recommendedName>
</protein>
<feature type="compositionally biased region" description="Polar residues" evidence="1">
    <location>
        <begin position="551"/>
        <end position="565"/>
    </location>
</feature>
<proteinExistence type="predicted"/>
<reference evidence="3 4" key="1">
    <citation type="journal article" date="2018" name="IMA Fungus">
        <title>IMA Genome-F 9: Draft genome sequence of Annulohypoxylon stygium, Aspergillus mulundensis, Berkeleyomyces basicola (syn. Thielaviopsis basicola), Ceratocystis smalleyi, two Cercospora beticola strains, Coleophoma cylindrospora, Fusarium fracticaudum, Phialophora cf. hyalina, and Morchella septimelata.</title>
        <authorList>
            <person name="Wingfield B.D."/>
            <person name="Bills G.F."/>
            <person name="Dong Y."/>
            <person name="Huang W."/>
            <person name="Nel W.J."/>
            <person name="Swalarsk-Parry B.S."/>
            <person name="Vaghefi N."/>
            <person name="Wilken P.M."/>
            <person name="An Z."/>
            <person name="de Beer Z.W."/>
            <person name="De Vos L."/>
            <person name="Chen L."/>
            <person name="Duong T.A."/>
            <person name="Gao Y."/>
            <person name="Hammerbacher A."/>
            <person name="Kikkert J.R."/>
            <person name="Li Y."/>
            <person name="Li H."/>
            <person name="Li K."/>
            <person name="Li Q."/>
            <person name="Liu X."/>
            <person name="Ma X."/>
            <person name="Naidoo K."/>
            <person name="Pethybridge S.J."/>
            <person name="Sun J."/>
            <person name="Steenkamp E.T."/>
            <person name="van der Nest M.A."/>
            <person name="van Wyk S."/>
            <person name="Wingfield M.J."/>
            <person name="Xiong C."/>
            <person name="Yue Q."/>
            <person name="Zhang X."/>
        </authorList>
    </citation>
    <scope>NUCLEOTIDE SEQUENCE [LARGE SCALE GENOMIC DNA]</scope>
    <source>
        <strain evidence="3 4">BP 5553</strain>
    </source>
</reference>
<feature type="compositionally biased region" description="Basic and acidic residues" evidence="1">
    <location>
        <begin position="622"/>
        <end position="631"/>
    </location>
</feature>
<feature type="region of interest" description="Disordered" evidence="1">
    <location>
        <begin position="18"/>
        <end position="65"/>
    </location>
</feature>
<feature type="domain" description="AHC1-like C2H2 zinc-finger" evidence="2">
    <location>
        <begin position="243"/>
        <end position="300"/>
    </location>
</feature>
<feature type="compositionally biased region" description="Low complexity" evidence="1">
    <location>
        <begin position="460"/>
        <end position="469"/>
    </location>
</feature>
<comment type="caution">
    <text evidence="3">The sequence shown here is derived from an EMBL/GenBank/DDBJ whole genome shotgun (WGS) entry which is preliminary data.</text>
</comment>
<dbReference type="OrthoDB" id="5355528at2759"/>
<evidence type="ECO:0000313" key="4">
    <source>
        <dbReference type="Proteomes" id="UP000254866"/>
    </source>
</evidence>
<feature type="compositionally biased region" description="Basic and acidic residues" evidence="1">
    <location>
        <begin position="29"/>
        <end position="41"/>
    </location>
</feature>
<feature type="compositionally biased region" description="Polar residues" evidence="1">
    <location>
        <begin position="53"/>
        <end position="65"/>
    </location>
</feature>
<sequence>MANTTRPVVEIWPGALSKRKRDACADAPHVIEEPGKETIHDAKRRKPPGPSGDETTQGSEDITEPQTIAAERKDDVTIRRIKDTIESQLGLEILLKHNELRLINQELAKCQIALEQLRRCHLIPYPASQGMPEAMLNVMNGTGATVGQKDNVPQWAPPYGVADGPYTRHYSKWLIPDPSFDGVHLDWQRTPDGSRAGKTVPEGRATRYSLAEGNTPGSKSRTQRGSAGQKLQALSSGYPPAKEKTGPCVTKRSDGQLVKLVCLDCKRDNFSSTQGFINHCRIAHRRDFKSHEEAAVASGQPIEVDEVGVIAGDDKSPAPAPPASGLVHPLIRSAPVEREAYVDLLSRIEASMDLFRQGKLPGVTSIPTGLPSTPLPKSKTKEATKPNKNFVPSSDTSRLSDLMRSRGFGSNLAELVTEAKTPVDFEAAFSSHDEDSDDGERTPQRPIGGLDGSDSPPMPAMRVPARANVPPAPFGRPGSSKGVDSKTGRKPGLSAISPRLSHATPVISTTTPIVSPPRPSTHLVTHQLHDHMDPHHDDHMDLDMMRHHSINDLSPNTVASNNAPSLVSDDGEYEEGDDADSVNSGNDEDSDVAEIDIDDDGVEKVVPRTVLRNRAGSGGDGVRLRKEDKHVTFVSPMKESGKGRRK</sequence>
<dbReference type="EMBL" id="NPIC01000003">
    <property type="protein sequence ID" value="RDL37905.1"/>
    <property type="molecule type" value="Genomic_DNA"/>
</dbReference>
<dbReference type="InterPro" id="IPR058706">
    <property type="entry name" value="zf-C2H2_AHC1-like"/>
</dbReference>
<feature type="compositionally biased region" description="Polar residues" evidence="1">
    <location>
        <begin position="386"/>
        <end position="398"/>
    </location>
</feature>
<feature type="region of interest" description="Disordered" evidence="1">
    <location>
        <begin position="365"/>
        <end position="398"/>
    </location>
</feature>
<dbReference type="Pfam" id="PF25909">
    <property type="entry name" value="zf-C2H2_AHC1"/>
    <property type="match status" value="1"/>
</dbReference>
<name>A0A370TQU0_9HELO</name>
<gene>
    <name evidence="3" type="ORF">BP5553_05338</name>
</gene>
<dbReference type="Proteomes" id="UP000254866">
    <property type="component" value="Unassembled WGS sequence"/>
</dbReference>
<accession>A0A370TQU0</accession>
<feature type="region of interest" description="Disordered" evidence="1">
    <location>
        <begin position="428"/>
        <end position="499"/>
    </location>
</feature>
<feature type="region of interest" description="Disordered" evidence="1">
    <location>
        <begin position="551"/>
        <end position="646"/>
    </location>
</feature>
<keyword evidence="4" id="KW-1185">Reference proteome</keyword>
<organism evidence="3 4">
    <name type="scientific">Venustampulla echinocandica</name>
    <dbReference type="NCBI Taxonomy" id="2656787"/>
    <lineage>
        <taxon>Eukaryota</taxon>
        <taxon>Fungi</taxon>
        <taxon>Dikarya</taxon>
        <taxon>Ascomycota</taxon>
        <taxon>Pezizomycotina</taxon>
        <taxon>Leotiomycetes</taxon>
        <taxon>Helotiales</taxon>
        <taxon>Pleuroascaceae</taxon>
        <taxon>Venustampulla</taxon>
    </lineage>
</organism>